<evidence type="ECO:0000256" key="8">
    <source>
        <dbReference type="ARBA" id="ARBA00022967"/>
    </source>
</evidence>
<feature type="transmembrane region" description="Helical" evidence="16">
    <location>
        <begin position="111"/>
        <end position="129"/>
    </location>
</feature>
<keyword evidence="5" id="KW-0679">Respiratory chain</keyword>
<evidence type="ECO:0000256" key="3">
    <source>
        <dbReference type="ARBA" id="ARBA00021096"/>
    </source>
</evidence>
<feature type="domain" description="NADH-Ubiquinone oxidoreductase (complex I) chain 5 N-terminal" evidence="18">
    <location>
        <begin position="39"/>
        <end position="87"/>
    </location>
</feature>
<keyword evidence="4 16" id="KW-0813">Transport</keyword>
<keyword evidence="14 16" id="KW-0472">Membrane</keyword>
<dbReference type="CTD" id="4540"/>
<evidence type="ECO:0000256" key="14">
    <source>
        <dbReference type="ARBA" id="ARBA00023136"/>
    </source>
</evidence>
<dbReference type="EMBL" id="KX815962">
    <property type="protein sequence ID" value="AQZ26170.1"/>
    <property type="molecule type" value="Genomic_DNA"/>
</dbReference>
<feature type="transmembrane region" description="Helical" evidence="16">
    <location>
        <begin position="141"/>
        <end position="160"/>
    </location>
</feature>
<dbReference type="PANTHER" id="PTHR42829:SF2">
    <property type="entry name" value="NADH-UBIQUINONE OXIDOREDUCTASE CHAIN 5"/>
    <property type="match status" value="1"/>
</dbReference>
<evidence type="ECO:0000256" key="2">
    <source>
        <dbReference type="ARBA" id="ARBA00012944"/>
    </source>
</evidence>
<geneLocation type="mitochondrion" evidence="20"/>
<feature type="transmembrane region" description="Helical" evidence="16">
    <location>
        <begin position="418"/>
        <end position="439"/>
    </location>
</feature>
<dbReference type="GO" id="GO:0003954">
    <property type="term" value="F:NADH dehydrogenase activity"/>
    <property type="evidence" value="ECO:0007669"/>
    <property type="project" value="TreeGrafter"/>
</dbReference>
<keyword evidence="13 16" id="KW-0496">Mitochondrion</keyword>
<feature type="transmembrane region" description="Helical" evidence="16">
    <location>
        <begin position="87"/>
        <end position="104"/>
    </location>
</feature>
<evidence type="ECO:0000256" key="4">
    <source>
        <dbReference type="ARBA" id="ARBA00022448"/>
    </source>
</evidence>
<keyword evidence="7" id="KW-0999">Mitochondrion inner membrane</keyword>
<dbReference type="GO" id="GO:0008137">
    <property type="term" value="F:NADH dehydrogenase (ubiquinone) activity"/>
    <property type="evidence" value="ECO:0007669"/>
    <property type="project" value="UniProtKB-EC"/>
</dbReference>
<dbReference type="PANTHER" id="PTHR42829">
    <property type="entry name" value="NADH-UBIQUINONE OXIDOREDUCTASE CHAIN 5"/>
    <property type="match status" value="1"/>
</dbReference>
<feature type="transmembrane region" description="Helical" evidence="16">
    <location>
        <begin position="172"/>
        <end position="191"/>
    </location>
</feature>
<feature type="domain" description="NADH:quinone oxidoreductase/Mrp antiporter transmembrane" evidence="17">
    <location>
        <begin position="107"/>
        <end position="378"/>
    </location>
</feature>
<evidence type="ECO:0000256" key="16">
    <source>
        <dbReference type="RuleBase" id="RU003404"/>
    </source>
</evidence>
<dbReference type="GO" id="GO:0005743">
    <property type="term" value="C:mitochondrial inner membrane"/>
    <property type="evidence" value="ECO:0007669"/>
    <property type="project" value="UniProtKB-SubCell"/>
</dbReference>
<sequence>MDSAVLAWVFMVFFSLFLFFVFYAMENLEKTVIFEWEVFSSGSVNASFPILVDSVSMMFCVVVWYISSAVMIYVSDYMKEDLFLSRFVWLILLFVFSMSFLILIPSILGLMIGWDGLGITSFVLVIYYQNSKSASAGMLTVLMNRVGDCLLIIAISVFMVQGQWSMCSMNDYCAMVIVSWLVFFSSITKSAQYPFSSWLPAAMAAPTPVSALVHSSTLVTAGIFLMFRFSSLLEMSKTLQFVVIFLSCCTLVLAGVGANFEMDLKKVIALSTLSQLGMMMLSLGFLMPWLALFHLFSHALFKALLFLCAGSMIHSNGGTQDIRVFGNMWFSMPLTISCFNIANLSLCGMPFLNGFYSKDLILESYITGVIGYVVLVMLVLGTMATLFYSVRLSYLVLWVNNCGHSFHYLNNDDKAMNYGMMMLVGGAVVGSLYLQGVLLELNYEFFLNSSLVMNALLAAAVISNILNLVLSVNLAEKNLFFWFWELKLYFFSSMWFLENLSSHPLIYLGLNSSNFYHKSLDQGWIELVGGLGSYSVVSKITLLHQKFQFQMMTLLIVMSLLFMLSMVWIAS</sequence>
<organism evidence="20">
    <name type="scientific">Tropidomya abbreviata</name>
    <dbReference type="NCBI Taxonomy" id="102404"/>
    <lineage>
        <taxon>Eukaryota</taxon>
        <taxon>Metazoa</taxon>
        <taxon>Spiralia</taxon>
        <taxon>Lophotrochozoa</taxon>
        <taxon>Mollusca</taxon>
        <taxon>Bivalvia</taxon>
        <taxon>Autobranchia</taxon>
        <taxon>Heteroconchia</taxon>
        <taxon>Euheterodonta</taxon>
        <taxon>Anomalodesmata</taxon>
        <taxon>Poromyoidea</taxon>
        <taxon>Poromyidae</taxon>
        <taxon>Tropidomya</taxon>
    </lineage>
</organism>
<evidence type="ECO:0000256" key="12">
    <source>
        <dbReference type="ARBA" id="ARBA00023075"/>
    </source>
</evidence>
<feature type="transmembrane region" description="Helical" evidence="16">
    <location>
        <begin position="451"/>
        <end position="473"/>
    </location>
</feature>
<keyword evidence="10 16" id="KW-1133">Transmembrane helix</keyword>
<evidence type="ECO:0000259" key="19">
    <source>
        <dbReference type="Pfam" id="PF06455"/>
    </source>
</evidence>
<feature type="transmembrane region" description="Helical" evidence="16">
    <location>
        <begin position="479"/>
        <end position="497"/>
    </location>
</feature>
<feature type="transmembrane region" description="Helical" evidence="16">
    <location>
        <begin position="46"/>
        <end position="67"/>
    </location>
</feature>
<dbReference type="Pfam" id="PF00662">
    <property type="entry name" value="Proton_antipo_N"/>
    <property type="match status" value="1"/>
</dbReference>
<gene>
    <name evidence="20" type="primary">ND5</name>
</gene>
<keyword evidence="8" id="KW-1278">Translocase</keyword>
<reference evidence="20" key="1">
    <citation type="journal article" date="2017" name="Mol. Phylogenet. Evol.">
        <title>Curious bivalves: Systematic utility and unusual properties of anomalodesmatan mitochondrial genomes.</title>
        <authorList>
            <person name="Williams S.T."/>
            <person name="Foster P.G."/>
            <person name="Hughes C."/>
            <person name="Harper E.M."/>
            <person name="Taylor J.D."/>
            <person name="Littlewood D.T."/>
            <person name="Dyal P."/>
            <person name="Hopkins K.P."/>
            <person name="Briscoe A.G."/>
        </authorList>
    </citation>
    <scope>NUCLEOTIDE SEQUENCE</scope>
</reference>
<feature type="domain" description="NADH dehydrogenase subunit 5 C-terminal" evidence="19">
    <location>
        <begin position="388"/>
        <end position="568"/>
    </location>
</feature>
<dbReference type="InterPro" id="IPR001750">
    <property type="entry name" value="ND/Mrp_TM"/>
</dbReference>
<dbReference type="GeneID" id="32229813"/>
<feature type="transmembrane region" description="Helical" evidence="16">
    <location>
        <begin position="241"/>
        <end position="260"/>
    </location>
</feature>
<dbReference type="Pfam" id="PF00361">
    <property type="entry name" value="Proton_antipo_M"/>
    <property type="match status" value="1"/>
</dbReference>
<comment type="function">
    <text evidence="16">Core subunit of the mitochondrial membrane respiratory chain NADH dehydrogenase (Complex I) which catalyzes electron transfer from NADH through the respiratory chain, using ubiquinone as an electron acceptor. Essential for the catalytic activity and assembly of complex I.</text>
</comment>
<evidence type="ECO:0000256" key="11">
    <source>
        <dbReference type="ARBA" id="ARBA00023027"/>
    </source>
</evidence>
<dbReference type="InterPro" id="IPR003945">
    <property type="entry name" value="NU5C-like"/>
</dbReference>
<accession>A0A1U9XPI9</accession>
<evidence type="ECO:0000256" key="5">
    <source>
        <dbReference type="ARBA" id="ARBA00022660"/>
    </source>
</evidence>
<dbReference type="InterPro" id="IPR001516">
    <property type="entry name" value="Proton_antipo_N"/>
</dbReference>
<evidence type="ECO:0000256" key="9">
    <source>
        <dbReference type="ARBA" id="ARBA00022982"/>
    </source>
</evidence>
<dbReference type="RefSeq" id="YP_009353880.1">
    <property type="nucleotide sequence ID" value="NC_034304.1"/>
</dbReference>
<feature type="transmembrane region" description="Helical" evidence="16">
    <location>
        <begin position="211"/>
        <end position="229"/>
    </location>
</feature>
<proteinExistence type="inferred from homology"/>
<keyword evidence="11 16" id="KW-0520">NAD</keyword>
<evidence type="ECO:0000259" key="17">
    <source>
        <dbReference type="Pfam" id="PF00361"/>
    </source>
</evidence>
<evidence type="ECO:0000313" key="20">
    <source>
        <dbReference type="EMBL" id="AQZ26170.1"/>
    </source>
</evidence>
<evidence type="ECO:0000256" key="1">
    <source>
        <dbReference type="ARBA" id="ARBA00004448"/>
    </source>
</evidence>
<dbReference type="GO" id="GO:0015990">
    <property type="term" value="P:electron transport coupled proton transport"/>
    <property type="evidence" value="ECO:0007669"/>
    <property type="project" value="TreeGrafter"/>
</dbReference>
<feature type="transmembrane region" description="Helical" evidence="16">
    <location>
        <begin position="6"/>
        <end position="25"/>
    </location>
</feature>
<dbReference type="InterPro" id="IPR010934">
    <property type="entry name" value="NADH_DH_su5_C"/>
</dbReference>
<comment type="similarity">
    <text evidence="16">Belongs to the complex I subunit 5 family.</text>
</comment>
<comment type="catalytic activity">
    <reaction evidence="15 16">
        <text>a ubiquinone + NADH + 5 H(+)(in) = a ubiquinol + NAD(+) + 4 H(+)(out)</text>
        <dbReference type="Rhea" id="RHEA:29091"/>
        <dbReference type="Rhea" id="RHEA-COMP:9565"/>
        <dbReference type="Rhea" id="RHEA-COMP:9566"/>
        <dbReference type="ChEBI" id="CHEBI:15378"/>
        <dbReference type="ChEBI" id="CHEBI:16389"/>
        <dbReference type="ChEBI" id="CHEBI:17976"/>
        <dbReference type="ChEBI" id="CHEBI:57540"/>
        <dbReference type="ChEBI" id="CHEBI:57945"/>
        <dbReference type="EC" id="7.1.1.2"/>
    </reaction>
</comment>
<name>A0A1U9XPI9_9BIVA</name>
<feature type="transmembrane region" description="Helical" evidence="16">
    <location>
        <begin position="364"/>
        <end position="388"/>
    </location>
</feature>
<evidence type="ECO:0000256" key="7">
    <source>
        <dbReference type="ARBA" id="ARBA00022792"/>
    </source>
</evidence>
<dbReference type="PRINTS" id="PR01434">
    <property type="entry name" value="NADHDHGNASE5"/>
</dbReference>
<dbReference type="Pfam" id="PF06455">
    <property type="entry name" value="NADH5_C"/>
    <property type="match status" value="1"/>
</dbReference>
<dbReference type="GO" id="GO:0042773">
    <property type="term" value="P:ATP synthesis coupled electron transport"/>
    <property type="evidence" value="ECO:0007669"/>
    <property type="project" value="InterPro"/>
</dbReference>
<evidence type="ECO:0000259" key="18">
    <source>
        <dbReference type="Pfam" id="PF00662"/>
    </source>
</evidence>
<feature type="transmembrane region" description="Helical" evidence="16">
    <location>
        <begin position="549"/>
        <end position="570"/>
    </location>
</feature>
<feature type="transmembrane region" description="Helical" evidence="16">
    <location>
        <begin position="329"/>
        <end position="352"/>
    </location>
</feature>
<keyword evidence="6 16" id="KW-0812">Transmembrane</keyword>
<comment type="subcellular location">
    <subcellularLocation>
        <location evidence="1">Mitochondrion inner membrane</location>
        <topology evidence="1">Multi-pass membrane protein</topology>
    </subcellularLocation>
</comment>
<evidence type="ECO:0000256" key="6">
    <source>
        <dbReference type="ARBA" id="ARBA00022692"/>
    </source>
</evidence>
<dbReference type="EC" id="7.1.1.2" evidence="2 16"/>
<keyword evidence="12 16" id="KW-0830">Ubiquinone</keyword>
<evidence type="ECO:0000256" key="10">
    <source>
        <dbReference type="ARBA" id="ARBA00022989"/>
    </source>
</evidence>
<dbReference type="AlphaFoldDB" id="A0A1U9XPI9"/>
<protein>
    <recommendedName>
        <fullName evidence="3 16">NADH-ubiquinone oxidoreductase chain 5</fullName>
        <ecNumber evidence="2 16">7.1.1.2</ecNumber>
    </recommendedName>
</protein>
<evidence type="ECO:0000256" key="15">
    <source>
        <dbReference type="ARBA" id="ARBA00049551"/>
    </source>
</evidence>
<keyword evidence="9" id="KW-0249">Electron transport</keyword>
<evidence type="ECO:0000256" key="13">
    <source>
        <dbReference type="ARBA" id="ARBA00023128"/>
    </source>
</evidence>